<dbReference type="EMBL" id="SSHH01000001">
    <property type="protein sequence ID" value="TIX51542.1"/>
    <property type="molecule type" value="Genomic_DNA"/>
</dbReference>
<evidence type="ECO:0008006" key="3">
    <source>
        <dbReference type="Google" id="ProtNLM"/>
    </source>
</evidence>
<accession>A0A4T3F761</accession>
<evidence type="ECO:0000313" key="1">
    <source>
        <dbReference type="EMBL" id="TIX51542.1"/>
    </source>
</evidence>
<dbReference type="RefSeq" id="WP_136692328.1">
    <property type="nucleotide sequence ID" value="NZ_SSHH01000001.1"/>
</dbReference>
<dbReference type="SUPFAM" id="SSF101116">
    <property type="entry name" value="Flagellar export chaperone FliS"/>
    <property type="match status" value="1"/>
</dbReference>
<dbReference type="Gene3D" id="1.20.120.340">
    <property type="entry name" value="Flagellar protein FliS"/>
    <property type="match status" value="1"/>
</dbReference>
<organism evidence="1 2">
    <name type="scientific">Alteraurantiacibacter aquimixticola</name>
    <dbReference type="NCBI Taxonomy" id="2489173"/>
    <lineage>
        <taxon>Bacteria</taxon>
        <taxon>Pseudomonadati</taxon>
        <taxon>Pseudomonadota</taxon>
        <taxon>Alphaproteobacteria</taxon>
        <taxon>Sphingomonadales</taxon>
        <taxon>Erythrobacteraceae</taxon>
        <taxon>Alteraurantiacibacter</taxon>
    </lineage>
</organism>
<keyword evidence="2" id="KW-1185">Reference proteome</keyword>
<dbReference type="AlphaFoldDB" id="A0A4T3F761"/>
<protein>
    <recommendedName>
        <fullName evidence="3">Flagellar protein FliS</fullName>
    </recommendedName>
</protein>
<dbReference type="InterPro" id="IPR036584">
    <property type="entry name" value="FliS_sf"/>
</dbReference>
<dbReference type="OrthoDB" id="7355300at2"/>
<comment type="caution">
    <text evidence="1">The sequence shown here is derived from an EMBL/GenBank/DDBJ whole genome shotgun (WGS) entry which is preliminary data.</text>
</comment>
<sequence>MLKLADPAATYRRVAFDGYVSGCGGTQLVRLCLEDLAAAMQRAIWGEANNRRDIRTKALSRAQLGLVALLQGIDPQQPLADVLETFYRGLMQDVTACQARFDAARLSRARQDVMEVTDTLFATT</sequence>
<proteinExistence type="predicted"/>
<dbReference type="Proteomes" id="UP000309389">
    <property type="component" value="Unassembled WGS sequence"/>
</dbReference>
<evidence type="ECO:0000313" key="2">
    <source>
        <dbReference type="Proteomes" id="UP000309389"/>
    </source>
</evidence>
<dbReference type="GO" id="GO:0044780">
    <property type="term" value="P:bacterial-type flagellum assembly"/>
    <property type="evidence" value="ECO:0007669"/>
    <property type="project" value="InterPro"/>
</dbReference>
<name>A0A4T3F761_9SPHN</name>
<gene>
    <name evidence="1" type="ORF">E5222_03560</name>
</gene>
<reference evidence="1 2" key="1">
    <citation type="submission" date="2019-04" db="EMBL/GenBank/DDBJ databases">
        <title>Altererythrobacter aquimixticola sp. nov., isolated from sediment of junction between the ocean and a freshwater spring.</title>
        <authorList>
            <person name="Yoon J.-H."/>
        </authorList>
    </citation>
    <scope>NUCLEOTIDE SEQUENCE [LARGE SCALE GENOMIC DNA]</scope>
    <source>
        <strain evidence="1 2">SSKS-13</strain>
    </source>
</reference>